<dbReference type="InterPro" id="IPR011852">
    <property type="entry name" value="TRAP_TAXI"/>
</dbReference>
<dbReference type="Pfam" id="PF16868">
    <property type="entry name" value="NMT1_3"/>
    <property type="match status" value="1"/>
</dbReference>
<dbReference type="EMBL" id="CP015017">
    <property type="protein sequence ID" value="APC01286.1"/>
    <property type="molecule type" value="Genomic_DNA"/>
</dbReference>
<feature type="compositionally biased region" description="Polar residues" evidence="1">
    <location>
        <begin position="387"/>
        <end position="396"/>
    </location>
</feature>
<feature type="region of interest" description="Disordered" evidence="1">
    <location>
        <begin position="362"/>
        <end position="396"/>
    </location>
</feature>
<dbReference type="AlphaFoldDB" id="A0AAC9NHT4"/>
<protein>
    <submittedName>
        <fullName evidence="3">Uncharacterized protein</fullName>
    </submittedName>
</protein>
<accession>A0AAC9NHT4</accession>
<evidence type="ECO:0000256" key="1">
    <source>
        <dbReference type="SAM" id="MobiDB-lite"/>
    </source>
</evidence>
<proteinExistence type="predicted"/>
<dbReference type="PANTHER" id="PTHR42941:SF1">
    <property type="entry name" value="SLL1037 PROTEIN"/>
    <property type="match status" value="1"/>
</dbReference>
<gene>
    <name evidence="3" type="ORF">AOC25_06520</name>
</gene>
<keyword evidence="2" id="KW-1133">Transmembrane helix</keyword>
<dbReference type="Gene3D" id="3.40.190.10">
    <property type="entry name" value="Periplasmic binding protein-like II"/>
    <property type="match status" value="2"/>
</dbReference>
<evidence type="ECO:0000313" key="4">
    <source>
        <dbReference type="Proteomes" id="UP000182060"/>
    </source>
</evidence>
<sequence>MSDIPNEIEEHIFKALDWIRGKHHVRKGLALLLIALLLGLAGKFAYDLYPRHYELTISGGGMLSKSHYLTKVLQAEAAQRNISLTIVPMAGSFEALNELNAGKLDLAFVQGGIDPMGYDNVTQVASMPPQLIQFLVKDDVKTIQDIRGKQVNLGEKNGGPSIVSNQMLRFSGLVPEVDYVETNFNDEELLGMKPEKLPQVIVQISYAPSAVVDFLVQKRGYQLLEMPFPASLAMRMGWVSDAKILAYMYRIAPPVPASDIHVIGVNLNLLANKEVDPRAISKLLEVLYKPKIASIVAIPISDDKILTPSGFPISNGTDMYIASKQPLITSQMIDQIKGLFGLIMTLASIALVVFKWFKAPTDDEDGGGENGDKEKGDAPTVGDHMDNLSSSISKLT</sequence>
<keyword evidence="2" id="KW-0472">Membrane</keyword>
<feature type="transmembrane region" description="Helical" evidence="2">
    <location>
        <begin position="28"/>
        <end position="46"/>
    </location>
</feature>
<reference evidence="3" key="1">
    <citation type="journal article" date="2017" name="Appl. Environ. Microbiol.">
        <title>Microdiversification of a pelagic Polynucleobacter species is mainly driven by acquisition of genomic islands from a partially interspecific gene pool.</title>
        <authorList>
            <person name="Hoetzinger M."/>
            <person name="Hahn M.W."/>
            <person name="Jezberova J."/>
            <person name="Schmidt J."/>
            <person name="Koll U."/>
        </authorList>
    </citation>
    <scope>NUCLEOTIDE SEQUENCE</scope>
    <source>
        <strain evidence="3">MWH-RechtKol4</strain>
    </source>
</reference>
<dbReference type="SUPFAM" id="SSF53850">
    <property type="entry name" value="Periplasmic binding protein-like II"/>
    <property type="match status" value="1"/>
</dbReference>
<keyword evidence="2" id="KW-0812">Transmembrane</keyword>
<evidence type="ECO:0000313" key="3">
    <source>
        <dbReference type="EMBL" id="APC01286.1"/>
    </source>
</evidence>
<organism evidence="3 4">
    <name type="scientific">Polynucleobacter asymbioticus</name>
    <dbReference type="NCBI Taxonomy" id="576611"/>
    <lineage>
        <taxon>Bacteria</taxon>
        <taxon>Pseudomonadati</taxon>
        <taxon>Pseudomonadota</taxon>
        <taxon>Betaproteobacteria</taxon>
        <taxon>Burkholderiales</taxon>
        <taxon>Burkholderiaceae</taxon>
        <taxon>Polynucleobacter</taxon>
    </lineage>
</organism>
<dbReference type="RefSeq" id="WP_071539296.1">
    <property type="nucleotide sequence ID" value="NZ_CP015016.1"/>
</dbReference>
<dbReference type="Proteomes" id="UP000182060">
    <property type="component" value="Chromosome"/>
</dbReference>
<dbReference type="PANTHER" id="PTHR42941">
    <property type="entry name" value="SLL1037 PROTEIN"/>
    <property type="match status" value="1"/>
</dbReference>
<name>A0AAC9NHT4_9BURK</name>
<evidence type="ECO:0000256" key="2">
    <source>
        <dbReference type="SAM" id="Phobius"/>
    </source>
</evidence>